<dbReference type="PANTHER" id="PTHR31341">
    <property type="entry name" value="IPT/TIG DOMAIN-CONTAINING PROTEIN-RELATED-RELATED"/>
    <property type="match status" value="1"/>
</dbReference>
<dbReference type="InParanoid" id="A0A151ZJR0"/>
<sequence length="601" mass="67122">MIWVDNSVSIITSVTYYNNTKTILNLIVQYNGNGIPTIDNITTDSSGIVYYNVICYTSAGDFNCFFYLSARSQSEVYTINYKQNSVSMSPFSEFIKIGNIYLGAVSQSPIQSPSLTFTGRFIKPYSNQLHLKVTAGILNNTYNFLNSDITYSDSGDSSLDPAFTISLVDGVGPISLKIYHNDILKVEYNTSYQNPIISSIVYKNDEITINGNNFGLQQFSIYSTITVDDKLLNNLTFSRYSNSDISFPFKNINAQISQVKIMFESIVSNVYPITFSPLPKSLVVINNLKSILIAGERLNTIRKDGQQSNITVSINSYISCTAFENKSSFDNTLIKCNLDKGLELNSSTNSLMVTIDSLQSPILYWVSDFPIPRLITYNQLKNGDLELIGENLGNENHRDIAIYINDQIAVTSHQDVNPTLPLELYNFKNGELMVIQGNQNVSIQSNSLWIDFVPYISGISSRDETISRFKGGIITISGQYLHLSRYNGSKTIVSIYPNCSDIQGNDNGTEIICTLLGSPETTLSVTIDNQQSNTFTLPYSKIKRTSRRMMSNGRVAGIIIGSIIGLFLTMVIIVNLNSYLTKRKKIKNQNNHTVTEINRIN</sequence>
<proteinExistence type="predicted"/>
<keyword evidence="3" id="KW-0472">Membrane</keyword>
<dbReference type="OrthoDB" id="23947at2759"/>
<comment type="caution">
    <text evidence="4">The sequence shown here is derived from an EMBL/GenBank/DDBJ whole genome shotgun (WGS) entry which is preliminary data.</text>
</comment>
<evidence type="ECO:0000256" key="1">
    <source>
        <dbReference type="ARBA" id="ARBA00022729"/>
    </source>
</evidence>
<gene>
    <name evidence="4" type="ORF">DLAC_04401</name>
</gene>
<keyword evidence="3" id="KW-0812">Transmembrane</keyword>
<dbReference type="InterPro" id="IPR052014">
    <property type="entry name" value="Dictyostelium_Tiger"/>
</dbReference>
<name>A0A151ZJR0_TIELA</name>
<evidence type="ECO:0000313" key="4">
    <source>
        <dbReference type="EMBL" id="KYQ94120.1"/>
    </source>
</evidence>
<evidence type="ECO:0000256" key="3">
    <source>
        <dbReference type="SAM" id="Phobius"/>
    </source>
</evidence>
<dbReference type="Proteomes" id="UP000076078">
    <property type="component" value="Unassembled WGS sequence"/>
</dbReference>
<organism evidence="4 5">
    <name type="scientific">Tieghemostelium lacteum</name>
    <name type="common">Slime mold</name>
    <name type="synonym">Dictyostelium lacteum</name>
    <dbReference type="NCBI Taxonomy" id="361077"/>
    <lineage>
        <taxon>Eukaryota</taxon>
        <taxon>Amoebozoa</taxon>
        <taxon>Evosea</taxon>
        <taxon>Eumycetozoa</taxon>
        <taxon>Dictyostelia</taxon>
        <taxon>Dictyosteliales</taxon>
        <taxon>Raperosteliaceae</taxon>
        <taxon>Tieghemostelium</taxon>
    </lineage>
</organism>
<keyword evidence="5" id="KW-1185">Reference proteome</keyword>
<dbReference type="EMBL" id="LODT01000022">
    <property type="protein sequence ID" value="KYQ94120.1"/>
    <property type="molecule type" value="Genomic_DNA"/>
</dbReference>
<accession>A0A151ZJR0</accession>
<dbReference type="AlphaFoldDB" id="A0A151ZJR0"/>
<keyword evidence="3" id="KW-1133">Transmembrane helix</keyword>
<protein>
    <submittedName>
        <fullName evidence="4">IPT/TIG domain-containing protein</fullName>
    </submittedName>
</protein>
<feature type="transmembrane region" description="Helical" evidence="3">
    <location>
        <begin position="555"/>
        <end position="576"/>
    </location>
</feature>
<evidence type="ECO:0000313" key="5">
    <source>
        <dbReference type="Proteomes" id="UP000076078"/>
    </source>
</evidence>
<keyword evidence="1" id="KW-0732">Signal</keyword>
<evidence type="ECO:0000256" key="2">
    <source>
        <dbReference type="ARBA" id="ARBA00023180"/>
    </source>
</evidence>
<keyword evidence="2" id="KW-0325">Glycoprotein</keyword>
<reference evidence="4 5" key="1">
    <citation type="submission" date="2015-12" db="EMBL/GenBank/DDBJ databases">
        <title>Dictyostelia acquired genes for synthesis and detection of signals that induce cell-type specialization by lateral gene transfer from prokaryotes.</title>
        <authorList>
            <person name="Gloeckner G."/>
            <person name="Schaap P."/>
        </authorList>
    </citation>
    <scope>NUCLEOTIDE SEQUENCE [LARGE SCALE GENOMIC DNA]</scope>
    <source>
        <strain evidence="4 5">TK</strain>
    </source>
</reference>